<dbReference type="Gene3D" id="3.80.10.10">
    <property type="entry name" value="Ribonuclease Inhibitor"/>
    <property type="match status" value="1"/>
</dbReference>
<dbReference type="GO" id="GO:0005524">
    <property type="term" value="F:ATP binding"/>
    <property type="evidence" value="ECO:0007669"/>
    <property type="project" value="UniProtKB-UniRule"/>
</dbReference>
<keyword evidence="9 17" id="KW-0547">Nucleotide-binding</keyword>
<feature type="domain" description="Protein kinase" evidence="20">
    <location>
        <begin position="618"/>
        <end position="900"/>
    </location>
</feature>
<evidence type="ECO:0000256" key="12">
    <source>
        <dbReference type="ARBA" id="ARBA00022989"/>
    </source>
</evidence>
<protein>
    <recommendedName>
        <fullName evidence="2">non-specific serine/threonine protein kinase</fullName>
        <ecNumber evidence="2">2.7.11.1</ecNumber>
    </recommendedName>
</protein>
<evidence type="ECO:0000256" key="5">
    <source>
        <dbReference type="ARBA" id="ARBA00022614"/>
    </source>
</evidence>
<dbReference type="PROSITE" id="PS00108">
    <property type="entry name" value="PROTEIN_KINASE_ST"/>
    <property type="match status" value="1"/>
</dbReference>
<evidence type="ECO:0000256" key="19">
    <source>
        <dbReference type="SAM" id="SignalP"/>
    </source>
</evidence>
<evidence type="ECO:0000259" key="20">
    <source>
        <dbReference type="PROSITE" id="PS50011"/>
    </source>
</evidence>
<dbReference type="AlphaFoldDB" id="A0A2U1NWG5"/>
<dbReference type="GO" id="GO:0006952">
    <property type="term" value="P:defense response"/>
    <property type="evidence" value="ECO:0007669"/>
    <property type="project" value="UniProtKB-ARBA"/>
</dbReference>
<keyword evidence="4" id="KW-0597">Phosphoprotein</keyword>
<evidence type="ECO:0000256" key="3">
    <source>
        <dbReference type="ARBA" id="ARBA00022527"/>
    </source>
</evidence>
<dbReference type="Gene3D" id="3.30.200.20">
    <property type="entry name" value="Phosphorylase Kinase, domain 1"/>
    <property type="match status" value="1"/>
</dbReference>
<dbReference type="CDD" id="cd14066">
    <property type="entry name" value="STKc_IRAK"/>
    <property type="match status" value="1"/>
</dbReference>
<evidence type="ECO:0000256" key="8">
    <source>
        <dbReference type="ARBA" id="ARBA00022737"/>
    </source>
</evidence>
<dbReference type="Pfam" id="PF13855">
    <property type="entry name" value="LRR_8"/>
    <property type="match status" value="1"/>
</dbReference>
<dbReference type="OrthoDB" id="1882297at2759"/>
<dbReference type="FunFam" id="3.80.10.10:FF:000383">
    <property type="entry name" value="Leucine-rich repeat receptor protein kinase EMS1"/>
    <property type="match status" value="1"/>
</dbReference>
<dbReference type="InterPro" id="IPR017441">
    <property type="entry name" value="Protein_kinase_ATP_BS"/>
</dbReference>
<evidence type="ECO:0000256" key="2">
    <source>
        <dbReference type="ARBA" id="ARBA00012513"/>
    </source>
</evidence>
<dbReference type="EMBL" id="PKPP01002072">
    <property type="protein sequence ID" value="PWA77797.1"/>
    <property type="molecule type" value="Genomic_DNA"/>
</dbReference>
<dbReference type="SMART" id="SM00369">
    <property type="entry name" value="LRR_TYP"/>
    <property type="match status" value="3"/>
</dbReference>
<dbReference type="Proteomes" id="UP000245207">
    <property type="component" value="Unassembled WGS sequence"/>
</dbReference>
<evidence type="ECO:0000256" key="16">
    <source>
        <dbReference type="ARBA" id="ARBA00048679"/>
    </source>
</evidence>
<dbReference type="Pfam" id="PF07714">
    <property type="entry name" value="PK_Tyr_Ser-Thr"/>
    <property type="match status" value="1"/>
</dbReference>
<evidence type="ECO:0000313" key="21">
    <source>
        <dbReference type="EMBL" id="PWA77797.1"/>
    </source>
</evidence>
<evidence type="ECO:0000256" key="10">
    <source>
        <dbReference type="ARBA" id="ARBA00022777"/>
    </source>
</evidence>
<dbReference type="GO" id="GO:0016020">
    <property type="term" value="C:membrane"/>
    <property type="evidence" value="ECO:0007669"/>
    <property type="project" value="UniProtKB-SubCell"/>
</dbReference>
<dbReference type="SUPFAM" id="SSF56112">
    <property type="entry name" value="Protein kinase-like (PK-like)"/>
    <property type="match status" value="1"/>
</dbReference>
<dbReference type="GO" id="GO:0004674">
    <property type="term" value="F:protein serine/threonine kinase activity"/>
    <property type="evidence" value="ECO:0007669"/>
    <property type="project" value="UniProtKB-KW"/>
</dbReference>
<dbReference type="Gene3D" id="2.60.120.430">
    <property type="entry name" value="Galactose-binding lectin"/>
    <property type="match status" value="1"/>
</dbReference>
<keyword evidence="6" id="KW-0808">Transferase</keyword>
<dbReference type="InterPro" id="IPR003591">
    <property type="entry name" value="Leu-rich_rpt_typical-subtyp"/>
</dbReference>
<dbReference type="PROSITE" id="PS51450">
    <property type="entry name" value="LRR"/>
    <property type="match status" value="1"/>
</dbReference>
<dbReference type="InterPro" id="IPR001611">
    <property type="entry name" value="Leu-rich_rpt"/>
</dbReference>
<evidence type="ECO:0000313" key="22">
    <source>
        <dbReference type="Proteomes" id="UP000245207"/>
    </source>
</evidence>
<dbReference type="STRING" id="35608.A0A2U1NWG5"/>
<reference evidence="21 22" key="1">
    <citation type="journal article" date="2018" name="Mol. Plant">
        <title>The genome of Artemisia annua provides insight into the evolution of Asteraceae family and artemisinin biosynthesis.</title>
        <authorList>
            <person name="Shen Q."/>
            <person name="Zhang L."/>
            <person name="Liao Z."/>
            <person name="Wang S."/>
            <person name="Yan T."/>
            <person name="Shi P."/>
            <person name="Liu M."/>
            <person name="Fu X."/>
            <person name="Pan Q."/>
            <person name="Wang Y."/>
            <person name="Lv Z."/>
            <person name="Lu X."/>
            <person name="Zhang F."/>
            <person name="Jiang W."/>
            <person name="Ma Y."/>
            <person name="Chen M."/>
            <person name="Hao X."/>
            <person name="Li L."/>
            <person name="Tang Y."/>
            <person name="Lv G."/>
            <person name="Zhou Y."/>
            <person name="Sun X."/>
            <person name="Brodelius P.E."/>
            <person name="Rose J.K.C."/>
            <person name="Tang K."/>
        </authorList>
    </citation>
    <scope>NUCLEOTIDE SEQUENCE [LARGE SCALE GENOMIC DNA]</scope>
    <source>
        <strain evidence="22">cv. Huhao1</strain>
        <tissue evidence="21">Leaf</tissue>
    </source>
</reference>
<evidence type="ECO:0000256" key="13">
    <source>
        <dbReference type="ARBA" id="ARBA00023136"/>
    </source>
</evidence>
<keyword evidence="10 21" id="KW-0418">Kinase</keyword>
<sequence length="907" mass="101182">MDLHWFLFSVFLFLSYSKLILSDQDGFLSISCGGATNFVDSSNISWVSDNSYITEGNTTTVEFNESTASLTTLRFFPGPGNRKCYKIPINYTSSSLMLVRATFVYQNYDGLKQPPLFAVSLGTAVAADIYLSFKDPWIEEFIWQPNSKELLLLCLNSIRNGGFPVISSIEIRPIPQGAYYSGMEDFASKLIRKRYRINCGYTNGSIRYPLDQYDRIWDPDQDFSPFHTSTGFKNLGTFNTWGLHESPPVPVLQTGRVLARREGLSYNFDLADLRDYYLVLYFAGILPVSPTFDVLINGDVVESNYSVKSWEVESLYFLRTGIRSLNITFKDISFYPLVNAIEVYEIVNIPPESSTTVVSALQVIQQSTGLDLKWEDDPCFPTPWEHIQCEGSLVTSLVLSDINLRSINPTFGDLFDLKTLDLHNTSLAGDIENLGSLRNLENLNLSFNKLTSFGTELGGLISLQVLDLKNNSLEGFVPESLGAMKNLHLLILENNHLQGALPKALDKDSLEIRTTGNQCLSFSMSKCYDTTANASIDAPKVSVFDKKKQKLHSHLAVVLGAVGGVTIILIAVFVSVFFYTRRNKAEFELKESEQADLQMRSLTLARTFSYREIKVATRNFKQALGRGSYGSVYLGKLPDGKLVAVKVRFDKTQLGADSFINEVSLLSSIRHPNLVSLEGYCHESKQQILVYEYLPGGTLTDNLYGTNSKRITLSWVRRLKIAIDAAKGLDYLHNRSEPRIIHRDVKSSNILLDGDLNAKVCDFGLSKQVLQADASHVTTMVKGTAGYLDPEYYITQQLTEKSDVYSFGVVLLELICGRAPLRRIGSPDSFNLVLWAKPYLQAGAFEIVDESLKGAYDEESMGKAASIAARSVDRDVSQRPNIAEVLSVLKESYSIQLSYLATIGTST</sequence>
<dbReference type="InterPro" id="IPR000719">
    <property type="entry name" value="Prot_kinase_dom"/>
</dbReference>
<dbReference type="PROSITE" id="PS00107">
    <property type="entry name" value="PROTEIN_KINASE_ATP"/>
    <property type="match status" value="1"/>
</dbReference>
<dbReference type="PROSITE" id="PS50011">
    <property type="entry name" value="PROTEIN_KINASE_DOM"/>
    <property type="match status" value="1"/>
</dbReference>
<evidence type="ECO:0000256" key="4">
    <source>
        <dbReference type="ARBA" id="ARBA00022553"/>
    </source>
</evidence>
<feature type="signal peptide" evidence="19">
    <location>
        <begin position="1"/>
        <end position="22"/>
    </location>
</feature>
<dbReference type="PANTHER" id="PTHR45631">
    <property type="entry name" value="OS07G0107800 PROTEIN-RELATED"/>
    <property type="match status" value="1"/>
</dbReference>
<evidence type="ECO:0000256" key="18">
    <source>
        <dbReference type="SAM" id="Phobius"/>
    </source>
</evidence>
<evidence type="ECO:0000256" key="7">
    <source>
        <dbReference type="ARBA" id="ARBA00022692"/>
    </source>
</evidence>
<dbReference type="FunFam" id="3.30.200.20:FF:000178">
    <property type="entry name" value="serine/threonine-protein kinase PBS1-like"/>
    <property type="match status" value="1"/>
</dbReference>
<evidence type="ECO:0000256" key="14">
    <source>
        <dbReference type="ARBA" id="ARBA00023170"/>
    </source>
</evidence>
<dbReference type="FunFam" id="1.10.510.10:FF:000146">
    <property type="entry name" value="LRR receptor-like serine/threonine-protein kinase IOS1"/>
    <property type="match status" value="1"/>
</dbReference>
<feature type="transmembrane region" description="Helical" evidence="18">
    <location>
        <begin position="555"/>
        <end position="580"/>
    </location>
</feature>
<feature type="binding site" evidence="17">
    <location>
        <position position="646"/>
    </location>
    <ligand>
        <name>ATP</name>
        <dbReference type="ChEBI" id="CHEBI:30616"/>
    </ligand>
</feature>
<keyword evidence="13 18" id="KW-0472">Membrane</keyword>
<dbReference type="InterPro" id="IPR024788">
    <property type="entry name" value="Malectin-like_Carb-bd_dom"/>
</dbReference>
<gene>
    <name evidence="21" type="ORF">CTI12_AA220860</name>
</gene>
<dbReference type="SMART" id="SM00220">
    <property type="entry name" value="S_TKc"/>
    <property type="match status" value="1"/>
</dbReference>
<dbReference type="SUPFAM" id="SSF52058">
    <property type="entry name" value="L domain-like"/>
    <property type="match status" value="1"/>
</dbReference>
<keyword evidence="12 18" id="KW-1133">Transmembrane helix</keyword>
<keyword evidence="22" id="KW-1185">Reference proteome</keyword>
<evidence type="ECO:0000256" key="17">
    <source>
        <dbReference type="PROSITE-ProRule" id="PRU10141"/>
    </source>
</evidence>
<comment type="caution">
    <text evidence="21">The sequence shown here is derived from an EMBL/GenBank/DDBJ whole genome shotgun (WGS) entry which is preliminary data.</text>
</comment>
<dbReference type="InterPro" id="IPR008271">
    <property type="entry name" value="Ser/Thr_kinase_AS"/>
</dbReference>
<keyword evidence="11 17" id="KW-0067">ATP-binding</keyword>
<dbReference type="GO" id="GO:0051707">
    <property type="term" value="P:response to other organism"/>
    <property type="evidence" value="ECO:0007669"/>
    <property type="project" value="UniProtKB-ARBA"/>
</dbReference>
<keyword evidence="8" id="KW-0677">Repeat</keyword>
<comment type="catalytic activity">
    <reaction evidence="16">
        <text>L-seryl-[protein] + ATP = O-phospho-L-seryl-[protein] + ADP + H(+)</text>
        <dbReference type="Rhea" id="RHEA:17989"/>
        <dbReference type="Rhea" id="RHEA-COMP:9863"/>
        <dbReference type="Rhea" id="RHEA-COMP:11604"/>
        <dbReference type="ChEBI" id="CHEBI:15378"/>
        <dbReference type="ChEBI" id="CHEBI:29999"/>
        <dbReference type="ChEBI" id="CHEBI:30616"/>
        <dbReference type="ChEBI" id="CHEBI:83421"/>
        <dbReference type="ChEBI" id="CHEBI:456216"/>
        <dbReference type="EC" id="2.7.11.1"/>
    </reaction>
</comment>
<dbReference type="InterPro" id="IPR032675">
    <property type="entry name" value="LRR_dom_sf"/>
</dbReference>
<comment type="catalytic activity">
    <reaction evidence="15">
        <text>L-threonyl-[protein] + ATP = O-phospho-L-threonyl-[protein] + ADP + H(+)</text>
        <dbReference type="Rhea" id="RHEA:46608"/>
        <dbReference type="Rhea" id="RHEA-COMP:11060"/>
        <dbReference type="Rhea" id="RHEA-COMP:11605"/>
        <dbReference type="ChEBI" id="CHEBI:15378"/>
        <dbReference type="ChEBI" id="CHEBI:30013"/>
        <dbReference type="ChEBI" id="CHEBI:30616"/>
        <dbReference type="ChEBI" id="CHEBI:61977"/>
        <dbReference type="ChEBI" id="CHEBI:456216"/>
        <dbReference type="EC" id="2.7.11.1"/>
    </reaction>
</comment>
<feature type="chain" id="PRO_5015471006" description="non-specific serine/threonine protein kinase" evidence="19">
    <location>
        <begin position="23"/>
        <end position="907"/>
    </location>
</feature>
<organism evidence="21 22">
    <name type="scientific">Artemisia annua</name>
    <name type="common">Sweet wormwood</name>
    <dbReference type="NCBI Taxonomy" id="35608"/>
    <lineage>
        <taxon>Eukaryota</taxon>
        <taxon>Viridiplantae</taxon>
        <taxon>Streptophyta</taxon>
        <taxon>Embryophyta</taxon>
        <taxon>Tracheophyta</taxon>
        <taxon>Spermatophyta</taxon>
        <taxon>Magnoliopsida</taxon>
        <taxon>eudicotyledons</taxon>
        <taxon>Gunneridae</taxon>
        <taxon>Pentapetalae</taxon>
        <taxon>asterids</taxon>
        <taxon>campanulids</taxon>
        <taxon>Asterales</taxon>
        <taxon>Asteraceae</taxon>
        <taxon>Asteroideae</taxon>
        <taxon>Anthemideae</taxon>
        <taxon>Artemisiinae</taxon>
        <taxon>Artemisia</taxon>
    </lineage>
</organism>
<evidence type="ECO:0000256" key="1">
    <source>
        <dbReference type="ARBA" id="ARBA00004167"/>
    </source>
</evidence>
<keyword evidence="19" id="KW-0732">Signal</keyword>
<evidence type="ECO:0000256" key="6">
    <source>
        <dbReference type="ARBA" id="ARBA00022679"/>
    </source>
</evidence>
<dbReference type="InterPro" id="IPR011009">
    <property type="entry name" value="Kinase-like_dom_sf"/>
</dbReference>
<accession>A0A2U1NWG5</accession>
<dbReference type="PANTHER" id="PTHR45631:SF21">
    <property type="entry name" value="PROTEIN KINASE DOMAIN-CONTAINING PROTEIN"/>
    <property type="match status" value="1"/>
</dbReference>
<proteinExistence type="predicted"/>
<keyword evidence="14" id="KW-0675">Receptor</keyword>
<dbReference type="InterPro" id="IPR001245">
    <property type="entry name" value="Ser-Thr/Tyr_kinase_cat_dom"/>
</dbReference>
<comment type="subcellular location">
    <subcellularLocation>
        <location evidence="1">Membrane</location>
        <topology evidence="1">Single-pass membrane protein</topology>
    </subcellularLocation>
</comment>
<keyword evidence="7 18" id="KW-0812">Transmembrane</keyword>
<keyword evidence="3" id="KW-0723">Serine/threonine-protein kinase</keyword>
<evidence type="ECO:0000256" key="15">
    <source>
        <dbReference type="ARBA" id="ARBA00047899"/>
    </source>
</evidence>
<keyword evidence="5" id="KW-0433">Leucine-rich repeat</keyword>
<name>A0A2U1NWG5_ARTAN</name>
<evidence type="ECO:0000256" key="9">
    <source>
        <dbReference type="ARBA" id="ARBA00022741"/>
    </source>
</evidence>
<evidence type="ECO:0000256" key="11">
    <source>
        <dbReference type="ARBA" id="ARBA00022840"/>
    </source>
</evidence>
<dbReference type="Pfam" id="PF12819">
    <property type="entry name" value="Malectin_like"/>
    <property type="match status" value="1"/>
</dbReference>
<dbReference type="EC" id="2.7.11.1" evidence="2"/>
<dbReference type="Gene3D" id="1.10.510.10">
    <property type="entry name" value="Transferase(Phosphotransferase) domain 1"/>
    <property type="match status" value="1"/>
</dbReference>